<dbReference type="HOGENOM" id="CLU_118693_0_0_1"/>
<dbReference type="Proteomes" id="UP000054279">
    <property type="component" value="Unassembled WGS sequence"/>
</dbReference>
<reference evidence="3 4" key="1">
    <citation type="submission" date="2014-06" db="EMBL/GenBank/DDBJ databases">
        <title>Evolutionary Origins and Diversification of the Mycorrhizal Mutualists.</title>
        <authorList>
            <consortium name="DOE Joint Genome Institute"/>
            <consortium name="Mycorrhizal Genomics Consortium"/>
            <person name="Kohler A."/>
            <person name="Kuo A."/>
            <person name="Nagy L.G."/>
            <person name="Floudas D."/>
            <person name="Copeland A."/>
            <person name="Barry K.W."/>
            <person name="Cichocki N."/>
            <person name="Veneault-Fourrey C."/>
            <person name="LaButti K."/>
            <person name="Lindquist E.A."/>
            <person name="Lipzen A."/>
            <person name="Lundell T."/>
            <person name="Morin E."/>
            <person name="Murat C."/>
            <person name="Riley R."/>
            <person name="Ohm R."/>
            <person name="Sun H."/>
            <person name="Tunlid A."/>
            <person name="Henrissat B."/>
            <person name="Grigoriev I.V."/>
            <person name="Hibbett D.S."/>
            <person name="Martin F."/>
        </authorList>
    </citation>
    <scope>NUCLEOTIDE SEQUENCE [LARGE SCALE GENOMIC DNA]</scope>
    <source>
        <strain evidence="3 4">SS14</strain>
    </source>
</reference>
<sequence length="151" mass="17182">LLYYDYFLTFGQEVRYIWKRKFGVTTLMYICCRYSLVANMIYTLAITDKLHSLRKQLKYITVSCTAAYQISTALSILARLAIVSMSYLLLSDTSYPPMSLVIWGMRTYAVFSEIKIIMAIFGPLGLILIVLAIIHVPSVRCTGTVPKNTQL</sequence>
<gene>
    <name evidence="3" type="ORF">M422DRAFT_179429</name>
</gene>
<keyword evidence="4" id="KW-1185">Reference proteome</keyword>
<protein>
    <recommendedName>
        <fullName evidence="2">DUF6533 domain-containing protein</fullName>
    </recommendedName>
</protein>
<feature type="transmembrane region" description="Helical" evidence="1">
    <location>
        <begin position="66"/>
        <end position="90"/>
    </location>
</feature>
<evidence type="ECO:0000259" key="2">
    <source>
        <dbReference type="Pfam" id="PF20151"/>
    </source>
</evidence>
<keyword evidence="1" id="KW-1133">Transmembrane helix</keyword>
<evidence type="ECO:0000256" key="1">
    <source>
        <dbReference type="SAM" id="Phobius"/>
    </source>
</evidence>
<keyword evidence="1" id="KW-0472">Membrane</keyword>
<name>A0A0C9UNS5_SPHS4</name>
<feature type="non-terminal residue" evidence="3">
    <location>
        <position position="151"/>
    </location>
</feature>
<keyword evidence="1" id="KW-0812">Transmembrane</keyword>
<accession>A0A0C9UNS5</accession>
<dbReference type="OrthoDB" id="3242409at2759"/>
<feature type="domain" description="DUF6533" evidence="2">
    <location>
        <begin position="1"/>
        <end position="35"/>
    </location>
</feature>
<dbReference type="AlphaFoldDB" id="A0A0C9UNS5"/>
<evidence type="ECO:0000313" key="4">
    <source>
        <dbReference type="Proteomes" id="UP000054279"/>
    </source>
</evidence>
<dbReference type="InterPro" id="IPR045340">
    <property type="entry name" value="DUF6533"/>
</dbReference>
<proteinExistence type="predicted"/>
<evidence type="ECO:0000313" key="3">
    <source>
        <dbReference type="EMBL" id="KIJ36469.1"/>
    </source>
</evidence>
<feature type="transmembrane region" description="Helical" evidence="1">
    <location>
        <begin position="110"/>
        <end position="134"/>
    </location>
</feature>
<feature type="transmembrane region" description="Helical" evidence="1">
    <location>
        <begin position="26"/>
        <end position="45"/>
    </location>
</feature>
<organism evidence="3 4">
    <name type="scientific">Sphaerobolus stellatus (strain SS14)</name>
    <dbReference type="NCBI Taxonomy" id="990650"/>
    <lineage>
        <taxon>Eukaryota</taxon>
        <taxon>Fungi</taxon>
        <taxon>Dikarya</taxon>
        <taxon>Basidiomycota</taxon>
        <taxon>Agaricomycotina</taxon>
        <taxon>Agaricomycetes</taxon>
        <taxon>Phallomycetidae</taxon>
        <taxon>Geastrales</taxon>
        <taxon>Sphaerobolaceae</taxon>
        <taxon>Sphaerobolus</taxon>
    </lineage>
</organism>
<dbReference type="Pfam" id="PF20151">
    <property type="entry name" value="DUF6533"/>
    <property type="match status" value="1"/>
</dbReference>
<dbReference type="EMBL" id="KN837178">
    <property type="protein sequence ID" value="KIJ36469.1"/>
    <property type="molecule type" value="Genomic_DNA"/>
</dbReference>